<keyword evidence="2 7" id="KW-0223">Dioxygenase</keyword>
<sequence length="218" mass="23546">MALFLFATSPEPRAVTPIVLGPGAALLPGFALATEDAVLVSLARVIDASPLRNMETPGGHRMSVAMTNCGSLGWVSDRSGYRYVQADPATGKTWPTMPEAFVLLATLAAERAGYPGFIPNACLLNRYEIGTKLNLHQDRNEGDFTKPIVSVSLGLPATFLFGGERRTDPVTKIQVQHGDVAVWGGQSRLRFHGVAPIKRGEHIRLGSVRYNITFRFAG</sequence>
<evidence type="ECO:0000256" key="4">
    <source>
        <dbReference type="ARBA" id="ARBA00023004"/>
    </source>
</evidence>
<keyword evidence="4 5" id="KW-0408">Iron</keyword>
<evidence type="ECO:0000313" key="8">
    <source>
        <dbReference type="Proteomes" id="UP000182409"/>
    </source>
</evidence>
<dbReference type="GO" id="GO:0008198">
    <property type="term" value="F:ferrous iron binding"/>
    <property type="evidence" value="ECO:0007669"/>
    <property type="project" value="TreeGrafter"/>
</dbReference>
<dbReference type="PANTHER" id="PTHR16557">
    <property type="entry name" value="ALKYLATED DNA REPAIR PROTEIN ALKB-RELATED"/>
    <property type="match status" value="1"/>
</dbReference>
<dbReference type="InterPro" id="IPR005123">
    <property type="entry name" value="Oxoglu/Fe-dep_dioxygenase_dom"/>
</dbReference>
<reference evidence="7 8" key="1">
    <citation type="submission" date="2016-10" db="EMBL/GenBank/DDBJ databases">
        <authorList>
            <person name="de Groot N.N."/>
        </authorList>
    </citation>
    <scope>NUCLEOTIDE SEQUENCE [LARGE SCALE GENOMIC DNA]</scope>
    <source>
        <strain evidence="7 8">AB35.6</strain>
    </source>
</reference>
<dbReference type="GO" id="GO:0035515">
    <property type="term" value="F:oxidative RNA demethylase activity"/>
    <property type="evidence" value="ECO:0007669"/>
    <property type="project" value="TreeGrafter"/>
</dbReference>
<evidence type="ECO:0000256" key="1">
    <source>
        <dbReference type="ARBA" id="ARBA00022723"/>
    </source>
</evidence>
<dbReference type="EMBL" id="FNSD01000001">
    <property type="protein sequence ID" value="SEB73872.1"/>
    <property type="molecule type" value="Genomic_DNA"/>
</dbReference>
<dbReference type="PANTHER" id="PTHR16557:SF2">
    <property type="entry name" value="NUCLEIC ACID DIOXYGENASE ALKBH1"/>
    <property type="match status" value="1"/>
</dbReference>
<gene>
    <name evidence="7" type="ORF">SAMN05443244_1707</name>
</gene>
<dbReference type="InterPro" id="IPR027450">
    <property type="entry name" value="AlkB-like"/>
</dbReference>
<evidence type="ECO:0000259" key="6">
    <source>
        <dbReference type="PROSITE" id="PS51471"/>
    </source>
</evidence>
<organism evidence="7 8">
    <name type="scientific">Terriglobus roseus</name>
    <dbReference type="NCBI Taxonomy" id="392734"/>
    <lineage>
        <taxon>Bacteria</taxon>
        <taxon>Pseudomonadati</taxon>
        <taxon>Acidobacteriota</taxon>
        <taxon>Terriglobia</taxon>
        <taxon>Terriglobales</taxon>
        <taxon>Acidobacteriaceae</taxon>
        <taxon>Terriglobus</taxon>
    </lineage>
</organism>
<dbReference type="RefSeq" id="WP_074653339.1">
    <property type="nucleotide sequence ID" value="NZ_FNSD01000001.1"/>
</dbReference>
<keyword evidence="3" id="KW-0560">Oxidoreductase</keyword>
<dbReference type="Pfam" id="PF13532">
    <property type="entry name" value="2OG-FeII_Oxy_2"/>
    <property type="match status" value="1"/>
</dbReference>
<dbReference type="Proteomes" id="UP000182409">
    <property type="component" value="Unassembled WGS sequence"/>
</dbReference>
<accession>A0A1H4LUG2</accession>
<dbReference type="Gene3D" id="2.60.120.590">
    <property type="entry name" value="Alpha-ketoglutarate-dependent dioxygenase AlkB-like"/>
    <property type="match status" value="1"/>
</dbReference>
<dbReference type="GO" id="GO:0035513">
    <property type="term" value="P:oxidative RNA demethylation"/>
    <property type="evidence" value="ECO:0007669"/>
    <property type="project" value="TreeGrafter"/>
</dbReference>
<name>A0A1H4LUG2_9BACT</name>
<dbReference type="AlphaFoldDB" id="A0A1H4LUG2"/>
<proteinExistence type="predicted"/>
<feature type="binding site" evidence="5">
    <location>
        <position position="192"/>
    </location>
    <ligand>
        <name>Fe cation</name>
        <dbReference type="ChEBI" id="CHEBI:24875"/>
        <note>catalytic</note>
    </ligand>
</feature>
<comment type="cofactor">
    <cofactor evidence="5">
        <name>Fe(2+)</name>
        <dbReference type="ChEBI" id="CHEBI:29033"/>
    </cofactor>
    <text evidence="5">Binds 1 Fe(2+) ion per subunit.</text>
</comment>
<feature type="domain" description="Fe2OG dioxygenase" evidence="6">
    <location>
        <begin position="118"/>
        <end position="218"/>
    </location>
</feature>
<evidence type="ECO:0000256" key="2">
    <source>
        <dbReference type="ARBA" id="ARBA00022964"/>
    </source>
</evidence>
<protein>
    <submittedName>
        <fullName evidence="7">DNA-N1-methyladenine dioxygenase</fullName>
    </submittedName>
</protein>
<evidence type="ECO:0000313" key="7">
    <source>
        <dbReference type="EMBL" id="SEB73872.1"/>
    </source>
</evidence>
<dbReference type="OrthoDB" id="9796932at2"/>
<feature type="binding site" evidence="5">
    <location>
        <position position="138"/>
    </location>
    <ligand>
        <name>Fe cation</name>
        <dbReference type="ChEBI" id="CHEBI:24875"/>
        <note>catalytic</note>
    </ligand>
</feature>
<dbReference type="NCBIfam" id="NF011930">
    <property type="entry name" value="PRK15401.1"/>
    <property type="match status" value="1"/>
</dbReference>
<evidence type="ECO:0000256" key="3">
    <source>
        <dbReference type="ARBA" id="ARBA00023002"/>
    </source>
</evidence>
<dbReference type="GO" id="GO:0005737">
    <property type="term" value="C:cytoplasm"/>
    <property type="evidence" value="ECO:0007669"/>
    <property type="project" value="TreeGrafter"/>
</dbReference>
<feature type="binding site" evidence="5">
    <location>
        <position position="136"/>
    </location>
    <ligand>
        <name>Fe cation</name>
        <dbReference type="ChEBI" id="CHEBI:24875"/>
        <note>catalytic</note>
    </ligand>
</feature>
<evidence type="ECO:0000256" key="5">
    <source>
        <dbReference type="PIRSR" id="PIRSR604574-2"/>
    </source>
</evidence>
<dbReference type="PROSITE" id="PS51471">
    <property type="entry name" value="FE2OG_OXY"/>
    <property type="match status" value="1"/>
</dbReference>
<dbReference type="InterPro" id="IPR037151">
    <property type="entry name" value="AlkB-like_sf"/>
</dbReference>
<dbReference type="SUPFAM" id="SSF51197">
    <property type="entry name" value="Clavaminate synthase-like"/>
    <property type="match status" value="1"/>
</dbReference>
<keyword evidence="1 5" id="KW-0479">Metal-binding</keyword>
<dbReference type="InterPro" id="IPR004574">
    <property type="entry name" value="Alkb"/>
</dbReference>
<dbReference type="GO" id="GO:0035516">
    <property type="term" value="F:broad specificity oxidative DNA demethylase activity"/>
    <property type="evidence" value="ECO:0007669"/>
    <property type="project" value="TreeGrafter"/>
</dbReference>